<dbReference type="PANTHER" id="PTHR42813">
    <property type="entry name" value="ZINC-TYPE ALCOHOL DEHYDROGENASE-LIKE"/>
    <property type="match status" value="1"/>
</dbReference>
<evidence type="ECO:0000256" key="1">
    <source>
        <dbReference type="ARBA" id="ARBA00001947"/>
    </source>
</evidence>
<dbReference type="GO" id="GO:0016491">
    <property type="term" value="F:oxidoreductase activity"/>
    <property type="evidence" value="ECO:0007669"/>
    <property type="project" value="UniProtKB-KW"/>
</dbReference>
<name>A0A642V8V1_9ASCO</name>
<dbReference type="InterPro" id="IPR020843">
    <property type="entry name" value="ER"/>
</dbReference>
<evidence type="ECO:0000256" key="5">
    <source>
        <dbReference type="ARBA" id="ARBA00023002"/>
    </source>
</evidence>
<feature type="domain" description="Enoyl reductase (ER)" evidence="8">
    <location>
        <begin position="14"/>
        <end position="360"/>
    </location>
</feature>
<dbReference type="PANTHER" id="PTHR42813:SF4">
    <property type="entry name" value="NADP-DEPENDENT ISOPROPANOL DEHYDROGENASE"/>
    <property type="match status" value="1"/>
</dbReference>
<dbReference type="OrthoDB" id="3941538at2759"/>
<keyword evidence="4 6" id="KW-0862">Zinc</keyword>
<dbReference type="Pfam" id="PF08240">
    <property type="entry name" value="ADH_N"/>
    <property type="match status" value="1"/>
</dbReference>
<evidence type="ECO:0000313" key="10">
    <source>
        <dbReference type="Proteomes" id="UP000761534"/>
    </source>
</evidence>
<reference evidence="9" key="1">
    <citation type="journal article" date="2019" name="G3 (Bethesda)">
        <title>Genome Assemblies of Two Rare Opportunistic Yeast Pathogens: Diutina rugosa (syn. Candida rugosa) and Trichomonascus ciferrii (syn. Candida ciferrii).</title>
        <authorList>
            <person name="Mixao V."/>
            <person name="Saus E."/>
            <person name="Hansen A.P."/>
            <person name="Lass-Florl C."/>
            <person name="Gabaldon T."/>
        </authorList>
    </citation>
    <scope>NUCLEOTIDE SEQUENCE</scope>
    <source>
        <strain evidence="9">CBS 4856</strain>
    </source>
</reference>
<dbReference type="InterPro" id="IPR002328">
    <property type="entry name" value="ADH_Zn_CS"/>
</dbReference>
<dbReference type="InterPro" id="IPR036291">
    <property type="entry name" value="NAD(P)-bd_dom_sf"/>
</dbReference>
<evidence type="ECO:0000256" key="6">
    <source>
        <dbReference type="RuleBase" id="RU361277"/>
    </source>
</evidence>
<comment type="cofactor">
    <cofactor evidence="1 6">
        <name>Zn(2+)</name>
        <dbReference type="ChEBI" id="CHEBI:29105"/>
    </cofactor>
</comment>
<dbReference type="GO" id="GO:0008270">
    <property type="term" value="F:zinc ion binding"/>
    <property type="evidence" value="ECO:0007669"/>
    <property type="project" value="InterPro"/>
</dbReference>
<dbReference type="Gene3D" id="3.40.50.720">
    <property type="entry name" value="NAD(P)-binding Rossmann-like Domain"/>
    <property type="match status" value="1"/>
</dbReference>
<sequence>MSMKALVYNGPGKRSWTDVPKPEIQKPTDAIVKVTSTTICGTDLHILKGDTPEVKNGTILGHEGVGVVESVGSAVNSFKKGDRVLISCISSCGKCVYCARDMASHCKDGGWILGHLINGTQAEYVRTPHADGSLHALPPNLKDEQVLMLSDALPTGYEVGVLAGKIQPGDSVAIVGAGPVGLAALLTAQFYTPSQLIMIDGNEDRLEAAKKLGATHVINPEKTKDIKAEVLGIQAQGVGDHVPEIQRPEPGIDVAIECVGIPATFQVCQEIISPGGRIANVGVHGAKVDLHLEDLWIKNINMSTGLVNASSTRMLLKSLIAGKLGKPEALITHKFKLNDIEHAYDVFGNASKEHAIKMLLEA</sequence>
<dbReference type="CDD" id="cd08286">
    <property type="entry name" value="FDH_like_ADH2"/>
    <property type="match status" value="1"/>
</dbReference>
<dbReference type="AlphaFoldDB" id="A0A642V8V1"/>
<dbReference type="Pfam" id="PF00107">
    <property type="entry name" value="ADH_zinc_N"/>
    <property type="match status" value="1"/>
</dbReference>
<dbReference type="SMART" id="SM00829">
    <property type="entry name" value="PKS_ER"/>
    <property type="match status" value="1"/>
</dbReference>
<evidence type="ECO:0000313" key="9">
    <source>
        <dbReference type="EMBL" id="KAA8911272.1"/>
    </source>
</evidence>
<comment type="similarity">
    <text evidence="2 6">Belongs to the zinc-containing alcohol dehydrogenase family.</text>
</comment>
<dbReference type="VEuPathDB" id="FungiDB:TRICI_003852"/>
<evidence type="ECO:0000256" key="7">
    <source>
        <dbReference type="SAM" id="MobiDB-lite"/>
    </source>
</evidence>
<dbReference type="SUPFAM" id="SSF50129">
    <property type="entry name" value="GroES-like"/>
    <property type="match status" value="1"/>
</dbReference>
<dbReference type="Proteomes" id="UP000761534">
    <property type="component" value="Unassembled WGS sequence"/>
</dbReference>
<evidence type="ECO:0000259" key="8">
    <source>
        <dbReference type="SMART" id="SM00829"/>
    </source>
</evidence>
<dbReference type="Gene3D" id="3.90.180.10">
    <property type="entry name" value="Medium-chain alcohol dehydrogenases, catalytic domain"/>
    <property type="match status" value="1"/>
</dbReference>
<dbReference type="PROSITE" id="PS00059">
    <property type="entry name" value="ADH_ZINC"/>
    <property type="match status" value="1"/>
</dbReference>
<keyword evidence="5" id="KW-0560">Oxidoreductase</keyword>
<dbReference type="InterPro" id="IPR013154">
    <property type="entry name" value="ADH-like_N"/>
</dbReference>
<keyword evidence="3 6" id="KW-0479">Metal-binding</keyword>
<organism evidence="9 10">
    <name type="scientific">Trichomonascus ciferrii</name>
    <dbReference type="NCBI Taxonomy" id="44093"/>
    <lineage>
        <taxon>Eukaryota</taxon>
        <taxon>Fungi</taxon>
        <taxon>Dikarya</taxon>
        <taxon>Ascomycota</taxon>
        <taxon>Saccharomycotina</taxon>
        <taxon>Dipodascomycetes</taxon>
        <taxon>Dipodascales</taxon>
        <taxon>Trichomonascaceae</taxon>
        <taxon>Trichomonascus</taxon>
        <taxon>Trichomonascus ciferrii complex</taxon>
    </lineage>
</organism>
<dbReference type="InterPro" id="IPR011032">
    <property type="entry name" value="GroES-like_sf"/>
</dbReference>
<gene>
    <name evidence="9" type="ORF">TRICI_003852</name>
</gene>
<comment type="caution">
    <text evidence="9">The sequence shown here is derived from an EMBL/GenBank/DDBJ whole genome shotgun (WGS) entry which is preliminary data.</text>
</comment>
<keyword evidence="10" id="KW-1185">Reference proteome</keyword>
<evidence type="ECO:0000256" key="4">
    <source>
        <dbReference type="ARBA" id="ARBA00022833"/>
    </source>
</evidence>
<protein>
    <recommendedName>
        <fullName evidence="8">Enoyl reductase (ER) domain-containing protein</fullName>
    </recommendedName>
</protein>
<proteinExistence type="inferred from homology"/>
<feature type="region of interest" description="Disordered" evidence="7">
    <location>
        <begin position="1"/>
        <end position="22"/>
    </location>
</feature>
<dbReference type="EMBL" id="SWFS01000289">
    <property type="protein sequence ID" value="KAA8911272.1"/>
    <property type="molecule type" value="Genomic_DNA"/>
</dbReference>
<dbReference type="SUPFAM" id="SSF51735">
    <property type="entry name" value="NAD(P)-binding Rossmann-fold domains"/>
    <property type="match status" value="1"/>
</dbReference>
<accession>A0A642V8V1</accession>
<evidence type="ECO:0000256" key="2">
    <source>
        <dbReference type="ARBA" id="ARBA00008072"/>
    </source>
</evidence>
<evidence type="ECO:0000256" key="3">
    <source>
        <dbReference type="ARBA" id="ARBA00022723"/>
    </source>
</evidence>
<dbReference type="InterPro" id="IPR013149">
    <property type="entry name" value="ADH-like_C"/>
</dbReference>